<evidence type="ECO:0000259" key="11">
    <source>
        <dbReference type="PROSITE" id="PS50853"/>
    </source>
</evidence>
<dbReference type="InterPro" id="IPR050379">
    <property type="entry name" value="Type-I_Cytokine_Rcpt"/>
</dbReference>
<sequence>MLLKCVILDVLFTLVILPLEPTGAPQTVTVRVTSSRSISVSWDPVIVDDRNGIVKGYKVNYQALPNEPSNAPQAVTVSATSSRSISVSWDPVVADDRNGIIRGYIVSYQALPNGHLVAKILNITNEEQNNRQTVTLAGLNEFTNYSIGVLAFTIFGNGPASVGQVVETLEDKPSGAPQAVTVNVTSSRGISVSWDPVVADDRNGIIKGYILHLALRIIVFKNRRRNKGN</sequence>
<evidence type="ECO:0000256" key="3">
    <source>
        <dbReference type="ARBA" id="ARBA00022729"/>
    </source>
</evidence>
<feature type="domain" description="Fibronectin type-III" evidence="11">
    <location>
        <begin position="71"/>
        <end position="171"/>
    </location>
</feature>
<feature type="chain" id="PRO_5018238760" description="Fibronectin type-III domain-containing protein" evidence="10">
    <location>
        <begin position="19"/>
        <end position="229"/>
    </location>
</feature>
<feature type="domain" description="Fibronectin type-III" evidence="11">
    <location>
        <begin position="176"/>
        <end position="229"/>
    </location>
</feature>
<dbReference type="GO" id="GO:0043235">
    <property type="term" value="C:receptor complex"/>
    <property type="evidence" value="ECO:0007669"/>
    <property type="project" value="TreeGrafter"/>
</dbReference>
<evidence type="ECO:0000256" key="8">
    <source>
        <dbReference type="ARBA" id="ARBA00023170"/>
    </source>
</evidence>
<keyword evidence="2" id="KW-0812">Transmembrane</keyword>
<keyword evidence="13" id="KW-1185">Reference proteome</keyword>
<dbReference type="Proteomes" id="UP000275408">
    <property type="component" value="Unassembled WGS sequence"/>
</dbReference>
<feature type="signal peptide" evidence="10">
    <location>
        <begin position="1"/>
        <end position="18"/>
    </location>
</feature>
<evidence type="ECO:0000256" key="5">
    <source>
        <dbReference type="ARBA" id="ARBA00022989"/>
    </source>
</evidence>
<dbReference type="EMBL" id="RCHS01000505">
    <property type="protein sequence ID" value="RMX58473.1"/>
    <property type="molecule type" value="Genomic_DNA"/>
</dbReference>
<gene>
    <name evidence="12" type="ORF">pdam_00022150</name>
</gene>
<evidence type="ECO:0000256" key="4">
    <source>
        <dbReference type="ARBA" id="ARBA00022737"/>
    </source>
</evidence>
<dbReference type="AlphaFoldDB" id="A0A3M6UXP2"/>
<name>A0A3M6UXP2_POCDA</name>
<dbReference type="PANTHER" id="PTHR23036">
    <property type="entry name" value="CYTOKINE RECEPTOR"/>
    <property type="match status" value="1"/>
</dbReference>
<dbReference type="PROSITE" id="PS50853">
    <property type="entry name" value="FN3"/>
    <property type="match status" value="2"/>
</dbReference>
<accession>A0A3M6UXP2</accession>
<comment type="caution">
    <text evidence="12">The sequence shown here is derived from an EMBL/GenBank/DDBJ whole genome shotgun (WGS) entry which is preliminary data.</text>
</comment>
<dbReference type="PANTHER" id="PTHR23036:SF151">
    <property type="entry name" value="FIBRONECTIN TYPE-III DOMAIN-CONTAINING PROTEIN"/>
    <property type="match status" value="1"/>
</dbReference>
<dbReference type="Pfam" id="PF00041">
    <property type="entry name" value="fn3"/>
    <property type="match status" value="1"/>
</dbReference>
<dbReference type="GO" id="GO:0019955">
    <property type="term" value="F:cytokine binding"/>
    <property type="evidence" value="ECO:0007669"/>
    <property type="project" value="TreeGrafter"/>
</dbReference>
<evidence type="ECO:0000313" key="13">
    <source>
        <dbReference type="Proteomes" id="UP000275408"/>
    </source>
</evidence>
<keyword evidence="6" id="KW-0472">Membrane</keyword>
<dbReference type="InterPro" id="IPR003961">
    <property type="entry name" value="FN3_dom"/>
</dbReference>
<evidence type="ECO:0000256" key="9">
    <source>
        <dbReference type="ARBA" id="ARBA00023180"/>
    </source>
</evidence>
<evidence type="ECO:0000313" key="12">
    <source>
        <dbReference type="EMBL" id="RMX58473.1"/>
    </source>
</evidence>
<keyword evidence="3 10" id="KW-0732">Signal</keyword>
<keyword evidence="8" id="KW-0675">Receptor</keyword>
<dbReference type="SMART" id="SM00060">
    <property type="entry name" value="FN3"/>
    <property type="match status" value="1"/>
</dbReference>
<proteinExistence type="predicted"/>
<comment type="subcellular location">
    <subcellularLocation>
        <location evidence="1">Membrane</location>
    </subcellularLocation>
</comment>
<dbReference type="InterPro" id="IPR036116">
    <property type="entry name" value="FN3_sf"/>
</dbReference>
<evidence type="ECO:0000256" key="1">
    <source>
        <dbReference type="ARBA" id="ARBA00004370"/>
    </source>
</evidence>
<dbReference type="SUPFAM" id="SSF49265">
    <property type="entry name" value="Fibronectin type III"/>
    <property type="match status" value="2"/>
</dbReference>
<dbReference type="InterPro" id="IPR013783">
    <property type="entry name" value="Ig-like_fold"/>
</dbReference>
<keyword evidence="7" id="KW-1015">Disulfide bond</keyword>
<evidence type="ECO:0000256" key="2">
    <source>
        <dbReference type="ARBA" id="ARBA00022692"/>
    </source>
</evidence>
<evidence type="ECO:0000256" key="7">
    <source>
        <dbReference type="ARBA" id="ARBA00023157"/>
    </source>
</evidence>
<organism evidence="12 13">
    <name type="scientific">Pocillopora damicornis</name>
    <name type="common">Cauliflower coral</name>
    <name type="synonym">Millepora damicornis</name>
    <dbReference type="NCBI Taxonomy" id="46731"/>
    <lineage>
        <taxon>Eukaryota</taxon>
        <taxon>Metazoa</taxon>
        <taxon>Cnidaria</taxon>
        <taxon>Anthozoa</taxon>
        <taxon>Hexacorallia</taxon>
        <taxon>Scleractinia</taxon>
        <taxon>Astrocoeniina</taxon>
        <taxon>Pocilloporidae</taxon>
        <taxon>Pocillopora</taxon>
    </lineage>
</organism>
<dbReference type="GO" id="GO:0004896">
    <property type="term" value="F:cytokine receptor activity"/>
    <property type="evidence" value="ECO:0007669"/>
    <property type="project" value="TreeGrafter"/>
</dbReference>
<keyword evidence="9" id="KW-0325">Glycoprotein</keyword>
<dbReference type="CDD" id="cd00063">
    <property type="entry name" value="FN3"/>
    <property type="match status" value="2"/>
</dbReference>
<dbReference type="STRING" id="46731.A0A3M6UXP2"/>
<reference evidence="12 13" key="1">
    <citation type="journal article" date="2018" name="Sci. Rep.">
        <title>Comparative analysis of the Pocillopora damicornis genome highlights role of immune system in coral evolution.</title>
        <authorList>
            <person name="Cunning R."/>
            <person name="Bay R.A."/>
            <person name="Gillette P."/>
            <person name="Baker A.C."/>
            <person name="Traylor-Knowles N."/>
        </authorList>
    </citation>
    <scope>NUCLEOTIDE SEQUENCE [LARGE SCALE GENOMIC DNA]</scope>
    <source>
        <strain evidence="12">RSMAS</strain>
        <tissue evidence="12">Whole animal</tissue>
    </source>
</reference>
<dbReference type="FunFam" id="2.60.40.10:FF:000093">
    <property type="entry name" value="Down syndrome cell adhesion molecule, isoform B"/>
    <property type="match status" value="1"/>
</dbReference>
<evidence type="ECO:0000256" key="10">
    <source>
        <dbReference type="SAM" id="SignalP"/>
    </source>
</evidence>
<protein>
    <recommendedName>
        <fullName evidence="11">Fibronectin type-III domain-containing protein</fullName>
    </recommendedName>
</protein>
<keyword evidence="4" id="KW-0677">Repeat</keyword>
<dbReference type="Gene3D" id="2.60.40.10">
    <property type="entry name" value="Immunoglobulins"/>
    <property type="match status" value="3"/>
</dbReference>
<dbReference type="GO" id="GO:0009897">
    <property type="term" value="C:external side of plasma membrane"/>
    <property type="evidence" value="ECO:0007669"/>
    <property type="project" value="TreeGrafter"/>
</dbReference>
<evidence type="ECO:0000256" key="6">
    <source>
        <dbReference type="ARBA" id="ARBA00023136"/>
    </source>
</evidence>
<keyword evidence="5" id="KW-1133">Transmembrane helix</keyword>